<accession>A0AA97FK56</accession>
<reference evidence="4 5" key="1">
    <citation type="submission" date="2023-02" db="EMBL/GenBank/DDBJ databases">
        <title>Microbacterium betulae sp. nov., isolated from birch wood.</title>
        <authorList>
            <person name="Pasciak M."/>
            <person name="Pawlik K.J."/>
            <person name="Martynowski D."/>
            <person name="Laczmanski L."/>
            <person name="Ciekot J."/>
            <person name="Szponar B."/>
            <person name="Wojcik-Fatla A."/>
            <person name="Mackiewicz B."/>
            <person name="Farian E."/>
            <person name="Cholewa G."/>
            <person name="Cholewa A."/>
            <person name="Dutkiewicz J."/>
        </authorList>
    </citation>
    <scope>NUCLEOTIDE SEQUENCE [LARGE SCALE GENOMIC DNA]</scope>
    <source>
        <strain evidence="4 5">AB</strain>
    </source>
</reference>
<evidence type="ECO:0000313" key="4">
    <source>
        <dbReference type="EMBL" id="WOF24273.1"/>
    </source>
</evidence>
<evidence type="ECO:0000259" key="3">
    <source>
        <dbReference type="Pfam" id="PF25838"/>
    </source>
</evidence>
<sequence length="610" mass="63990">MAGISPAGATRPATWTSGAWSVERRDDELADLRFRGRLVLRSVRAVVRDHDWSTPALVVEEVRDTGDELTIAVRSEGFGSAIAGSVSVRADGDRLSVSWRGSSAVDYLTNRTGLVVLHPPHLAGAALDVLHPDGSRERTAFPRDISPHQPVLDIARLGWQDGGVDVEVAFEGDVFEMEDQRNWTDASYKTYSRPLGLPFPYAIAAGEQLRQTVEVRASGVPVPGREDGAAHISLTPSGPFPAVLTSASSAPDPAPAVPPIGDALLVELDLATPSWRAALDRAAASGLPLDVRLVLPQDEAEDLTPASLAALDDAVTALAPHTVVRIAAFSRLVHTSRAAHVEALRDALDRAGSSAQVLGGARSHFTELNREQAHIPAGVDGVVFSVTPLFHALGTEQLVESVPMQRLVAEQGVAIAAGRPVHIGPVTLRPRFNDVATAPQPAPARTDLAEGYGAQFTGADDARQSAPELAAWTIASAAALAVPGVASLVHFEEWGPRGLRDARGAARPVAAAVEALAALSGAELLTGPSPDGLVWAIGGRRAGEEVVLAANLSAQAREIEIEIGIGERTIRATLPAGTWARLAPEGGHARRPGPTTRTSPPWRPGTAQPS</sequence>
<proteinExistence type="predicted"/>
<name>A0AA97FK56_9MICO</name>
<dbReference type="Pfam" id="PF25838">
    <property type="entry name" value="Apionate_lact_M"/>
    <property type="match status" value="1"/>
</dbReference>
<evidence type="ECO:0000313" key="5">
    <source>
        <dbReference type="Proteomes" id="UP001305498"/>
    </source>
</evidence>
<evidence type="ECO:0000259" key="2">
    <source>
        <dbReference type="Pfam" id="PF25837"/>
    </source>
</evidence>
<feature type="domain" description="D-apionate lactonase TIM barrel" evidence="3">
    <location>
        <begin position="263"/>
        <end position="521"/>
    </location>
</feature>
<feature type="domain" description="D-apionate lactonase N-terminal" evidence="2">
    <location>
        <begin position="10"/>
        <end position="218"/>
    </location>
</feature>
<evidence type="ECO:0000256" key="1">
    <source>
        <dbReference type="SAM" id="MobiDB-lite"/>
    </source>
</evidence>
<dbReference type="EMBL" id="CP118157">
    <property type="protein sequence ID" value="WOF24273.1"/>
    <property type="molecule type" value="Genomic_DNA"/>
</dbReference>
<keyword evidence="5" id="KW-1185">Reference proteome</keyword>
<dbReference type="RefSeq" id="WP_317140744.1">
    <property type="nucleotide sequence ID" value="NZ_CP118157.1"/>
</dbReference>
<dbReference type="Proteomes" id="UP001305498">
    <property type="component" value="Chromosome"/>
</dbReference>
<feature type="compositionally biased region" description="Low complexity" evidence="1">
    <location>
        <begin position="592"/>
        <end position="610"/>
    </location>
</feature>
<gene>
    <name evidence="4" type="ORF">N8K70_06265</name>
</gene>
<organism evidence="4 5">
    <name type="scientific">Microbacterium betulae</name>
    <dbReference type="NCBI Taxonomy" id="2981139"/>
    <lineage>
        <taxon>Bacteria</taxon>
        <taxon>Bacillati</taxon>
        <taxon>Actinomycetota</taxon>
        <taxon>Actinomycetes</taxon>
        <taxon>Micrococcales</taxon>
        <taxon>Microbacteriaceae</taxon>
        <taxon>Microbacterium</taxon>
    </lineage>
</organism>
<dbReference type="KEGG" id="mbet:N8K70_06265"/>
<dbReference type="AlphaFoldDB" id="A0AA97FK56"/>
<protein>
    <submittedName>
        <fullName evidence="4">Uncharacterized protein</fullName>
    </submittedName>
</protein>
<dbReference type="InterPro" id="IPR058788">
    <property type="entry name" value="ApnL_N"/>
</dbReference>
<feature type="region of interest" description="Disordered" evidence="1">
    <location>
        <begin position="583"/>
        <end position="610"/>
    </location>
</feature>
<dbReference type="Pfam" id="PF25837">
    <property type="entry name" value="Apionate_lact_N"/>
    <property type="match status" value="1"/>
</dbReference>
<dbReference type="InterPro" id="IPR058787">
    <property type="entry name" value="ApnL_M"/>
</dbReference>